<evidence type="ECO:0000256" key="5">
    <source>
        <dbReference type="ARBA" id="ARBA00023136"/>
    </source>
</evidence>
<evidence type="ECO:0000256" key="2">
    <source>
        <dbReference type="ARBA" id="ARBA00022692"/>
    </source>
</evidence>
<keyword evidence="4" id="KW-1133">Transmembrane helix</keyword>
<evidence type="ECO:0000256" key="4">
    <source>
        <dbReference type="ARBA" id="ARBA00022989"/>
    </source>
</evidence>
<feature type="compositionally biased region" description="Basic residues" evidence="6">
    <location>
        <begin position="208"/>
        <end position="227"/>
    </location>
</feature>
<feature type="compositionally biased region" description="Low complexity" evidence="6">
    <location>
        <begin position="292"/>
        <end position="307"/>
    </location>
</feature>
<feature type="region of interest" description="Disordered" evidence="6">
    <location>
        <begin position="1"/>
        <end position="329"/>
    </location>
</feature>
<keyword evidence="2" id="KW-0812">Transmembrane</keyword>
<accession>A0A8C0SXQ9</accession>
<dbReference type="GO" id="GO:0016020">
    <property type="term" value="C:membrane"/>
    <property type="evidence" value="ECO:0007669"/>
    <property type="project" value="UniProtKB-SubCell"/>
</dbReference>
<feature type="region of interest" description="Disordered" evidence="6">
    <location>
        <begin position="371"/>
        <end position="393"/>
    </location>
</feature>
<keyword evidence="3" id="KW-0732">Signal</keyword>
<evidence type="ECO:0000256" key="6">
    <source>
        <dbReference type="SAM" id="MobiDB-lite"/>
    </source>
</evidence>
<name>A0A8C0SXQ9_CANLF</name>
<reference evidence="7" key="2">
    <citation type="submission" date="2025-08" db="UniProtKB">
        <authorList>
            <consortium name="Ensembl"/>
        </authorList>
    </citation>
    <scope>IDENTIFICATION</scope>
</reference>
<keyword evidence="5" id="KW-0472">Membrane</keyword>
<dbReference type="Proteomes" id="UP000694542">
    <property type="component" value="Chromosome 31"/>
</dbReference>
<evidence type="ECO:0000313" key="7">
    <source>
        <dbReference type="Ensembl" id="ENSCAFP00040027417.1"/>
    </source>
</evidence>
<gene>
    <name evidence="7" type="primary">PTTG1IP</name>
</gene>
<comment type="subcellular location">
    <subcellularLocation>
        <location evidence="1">Membrane</location>
        <topology evidence="1">Single-pass type I membrane protein</topology>
    </subcellularLocation>
</comment>
<evidence type="ECO:0000256" key="1">
    <source>
        <dbReference type="ARBA" id="ARBA00004479"/>
    </source>
</evidence>
<dbReference type="InterPro" id="IPR052304">
    <property type="entry name" value="PTTG1IP"/>
</dbReference>
<evidence type="ECO:0000256" key="3">
    <source>
        <dbReference type="ARBA" id="ARBA00022729"/>
    </source>
</evidence>
<proteinExistence type="predicted"/>
<dbReference type="PANTHER" id="PTHR15191">
    <property type="entry name" value="PROTEIN CBG20567"/>
    <property type="match status" value="1"/>
</dbReference>
<protein>
    <submittedName>
        <fullName evidence="7">PTTG1 interacting protein</fullName>
    </submittedName>
</protein>
<dbReference type="OrthoDB" id="5829916at2759"/>
<feature type="compositionally biased region" description="Basic residues" evidence="6">
    <location>
        <begin position="376"/>
        <end position="389"/>
    </location>
</feature>
<organism evidence="7 8">
    <name type="scientific">Canis lupus familiaris</name>
    <name type="common">Dog</name>
    <name type="synonym">Canis familiaris</name>
    <dbReference type="NCBI Taxonomy" id="9615"/>
    <lineage>
        <taxon>Eukaryota</taxon>
        <taxon>Metazoa</taxon>
        <taxon>Chordata</taxon>
        <taxon>Craniata</taxon>
        <taxon>Vertebrata</taxon>
        <taxon>Euteleostomi</taxon>
        <taxon>Mammalia</taxon>
        <taxon>Eutheria</taxon>
        <taxon>Laurasiatheria</taxon>
        <taxon>Carnivora</taxon>
        <taxon>Caniformia</taxon>
        <taxon>Canidae</taxon>
        <taxon>Canis</taxon>
    </lineage>
</organism>
<dbReference type="PANTHER" id="PTHR15191:SF14">
    <property type="entry name" value="PITUITARY TUMOR-TRANSFORMING GENE 1 PROTEIN-INTERACTING PROTEIN"/>
    <property type="match status" value="1"/>
</dbReference>
<evidence type="ECO:0000313" key="8">
    <source>
        <dbReference type="Proteomes" id="UP000694542"/>
    </source>
</evidence>
<feature type="compositionally biased region" description="Pro residues" evidence="6">
    <location>
        <begin position="122"/>
        <end position="204"/>
    </location>
</feature>
<sequence>GAGQRWGRAAWSPRTRGPTETTVLAHRRGKGNRNFKGCGALEGGEGRGVTAHPPDPHPRSLIPIPDPRSPHETRAGNRAVGHGHGSGRRPTAFPGSFPSRRGRRGAVGSRQRGRGGPRSPGRAPPPRPPGLPGPSPRPPGLPGPSPAPPGLPGPSPRPPGLPSPSPAPPGLPGPSPRPPGLPGPSPRPPRAPQPQPQPPPPGLPPRARQPRIRGGRCIRRRPGRARGARGVPGRAALLPSLPTRSEPRTPGRPCEPSGRAPRPASPPPVTAALRAVLRRRHRHPVPGPPRPTRSAPWGRGPPAAPGHAPRRRAGAPSRRERRPQPAPCPRARALCRARAAPGGGGGWAAAGGGRTGSRGCAVGLPLAPPTSGARLFRGRGGRGARRRGPRPADVRPEGSVALFLLLLSAAATPEPPGAACSQNTNRTCEECLRNVSCLWCHTNKACLDYPVSRILPPSSLCKLSSARWGVCWGRSSPLRLAA</sequence>
<dbReference type="Ensembl" id="ENSCAFT00040031516.1">
    <property type="protein sequence ID" value="ENSCAFP00040027417.1"/>
    <property type="gene ID" value="ENSCAFG00040017026.1"/>
</dbReference>
<reference evidence="7" key="1">
    <citation type="submission" date="2018-10" db="EMBL/GenBank/DDBJ databases">
        <title>De novo assembly of a Great Dane genome.</title>
        <authorList>
            <person name="Kidd J.M."/>
            <person name="Pendleton A.L."/>
            <person name="Shen F."/>
            <person name="Emery S."/>
        </authorList>
    </citation>
    <scope>NUCLEOTIDE SEQUENCE [LARGE SCALE GENOMIC DNA]</scope>
    <source>
        <strain evidence="7">Great Dane</strain>
    </source>
</reference>
<dbReference type="AlphaFoldDB" id="A0A8C0SXQ9"/>